<proteinExistence type="predicted"/>
<organism evidence="7 8">
    <name type="scientific">Paenibacillus phytorum</name>
    <dbReference type="NCBI Taxonomy" id="2654977"/>
    <lineage>
        <taxon>Bacteria</taxon>
        <taxon>Bacillati</taxon>
        <taxon>Bacillota</taxon>
        <taxon>Bacilli</taxon>
        <taxon>Bacillales</taxon>
        <taxon>Paenibacillaceae</taxon>
        <taxon>Paenibacillus</taxon>
    </lineage>
</organism>
<keyword evidence="2 6" id="KW-0732">Signal</keyword>
<dbReference type="InterPro" id="IPR050490">
    <property type="entry name" value="Bact_solute-bd_prot1"/>
</dbReference>
<evidence type="ECO:0000313" key="7">
    <source>
        <dbReference type="EMBL" id="NOU74647.1"/>
    </source>
</evidence>
<evidence type="ECO:0000256" key="2">
    <source>
        <dbReference type="ARBA" id="ARBA00022729"/>
    </source>
</evidence>
<sequence length="509" mass="55917">MKRKLVSIPLSVLLVSSFALAACSDGGKSTPAATTGVVESPKATADNKPTAITIMAPLNTAQTPPDTIIKELEKLTNTKLTYQFFPADTYEEKLNTTFATGALPQVTYLKNQATFIQMKSAIRDGQFWEIGPLLKDFPNLSKLKSTTNDNTKVDGKLYTLYRGVDIARQGLIYRKDWADKLGLKPPATTEDLVAMMKAFTENDPDGNGKKDTIGLTDRNDLIYGSFKTVATWLGVPNNWGIKDGKLQPEFMFPEYVATMDYYKKLRDGGLINKDFAATSKTDQQKLFTNGTAGMYIGAMTDVSTLNKDLIKNVPTAVVDVHSMVAGPSGNFAAWALPGYANVVLFPKSATKTEAELKKVLAFFDKMMTPEVANVANWGIKDANYSVIDNKAKKLDEEKWTREVKPFTDAAIGDEDTSGRYLGIPTIPAQGKADELKIANLKFAVQDPVAALDSKTNQEKGVQLQDVIKDATNKYMYGTIDKAGFDKAIEDWKSRGGSKIIEEYNAVYKK</sequence>
<protein>
    <submittedName>
        <fullName evidence="7">Extracellular solute-binding protein</fullName>
    </submittedName>
</protein>
<evidence type="ECO:0000256" key="4">
    <source>
        <dbReference type="ARBA" id="ARBA00023139"/>
    </source>
</evidence>
<evidence type="ECO:0000313" key="8">
    <source>
        <dbReference type="Proteomes" id="UP000616779"/>
    </source>
</evidence>
<dbReference type="Proteomes" id="UP000616779">
    <property type="component" value="Unassembled WGS sequence"/>
</dbReference>
<dbReference type="SUPFAM" id="SSF53850">
    <property type="entry name" value="Periplasmic binding protein-like II"/>
    <property type="match status" value="1"/>
</dbReference>
<dbReference type="Pfam" id="PF01547">
    <property type="entry name" value="SBP_bac_1"/>
    <property type="match status" value="1"/>
</dbReference>
<evidence type="ECO:0000256" key="1">
    <source>
        <dbReference type="ARBA" id="ARBA00022475"/>
    </source>
</evidence>
<dbReference type="InterPro" id="IPR006059">
    <property type="entry name" value="SBP"/>
</dbReference>
<keyword evidence="8" id="KW-1185">Reference proteome</keyword>
<keyword evidence="3" id="KW-0472">Membrane</keyword>
<name>A0ABX1Y1B3_9BACL</name>
<evidence type="ECO:0000256" key="5">
    <source>
        <dbReference type="ARBA" id="ARBA00023288"/>
    </source>
</evidence>
<feature type="signal peptide" evidence="6">
    <location>
        <begin position="1"/>
        <end position="21"/>
    </location>
</feature>
<reference evidence="7 8" key="1">
    <citation type="submission" date="2019-10" db="EMBL/GenBank/DDBJ databases">
        <title>Description of Paenibacillus terrestris sp. nov.</title>
        <authorList>
            <person name="Carlier A."/>
            <person name="Qi S."/>
        </authorList>
    </citation>
    <scope>NUCLEOTIDE SEQUENCE [LARGE SCALE GENOMIC DNA]</scope>
    <source>
        <strain evidence="7 8">LMG 31458</strain>
    </source>
</reference>
<dbReference type="PROSITE" id="PS51257">
    <property type="entry name" value="PROKAR_LIPOPROTEIN"/>
    <property type="match status" value="1"/>
</dbReference>
<dbReference type="Gene3D" id="3.40.190.10">
    <property type="entry name" value="Periplasmic binding protein-like II"/>
    <property type="match status" value="2"/>
</dbReference>
<dbReference type="RefSeq" id="WP_171646049.1">
    <property type="nucleotide sequence ID" value="NZ_WHOA01000172.1"/>
</dbReference>
<dbReference type="CDD" id="cd13580">
    <property type="entry name" value="PBP2_AlgQ_like_1"/>
    <property type="match status" value="1"/>
</dbReference>
<dbReference type="PANTHER" id="PTHR43649">
    <property type="entry name" value="ARABINOSE-BINDING PROTEIN-RELATED"/>
    <property type="match status" value="1"/>
</dbReference>
<comment type="caution">
    <text evidence="7">The sequence shown here is derived from an EMBL/GenBank/DDBJ whole genome shotgun (WGS) entry which is preliminary data.</text>
</comment>
<evidence type="ECO:0000256" key="6">
    <source>
        <dbReference type="SAM" id="SignalP"/>
    </source>
</evidence>
<gene>
    <name evidence="7" type="ORF">GC098_25175</name>
</gene>
<dbReference type="EMBL" id="WHOA01000172">
    <property type="protein sequence ID" value="NOU74647.1"/>
    <property type="molecule type" value="Genomic_DNA"/>
</dbReference>
<keyword evidence="1" id="KW-1003">Cell membrane</keyword>
<dbReference type="PANTHER" id="PTHR43649:SF33">
    <property type="entry name" value="POLYGALACTURONAN_RHAMNOGALACTURONAN-BINDING PROTEIN YTCQ"/>
    <property type="match status" value="1"/>
</dbReference>
<evidence type="ECO:0000256" key="3">
    <source>
        <dbReference type="ARBA" id="ARBA00023136"/>
    </source>
</evidence>
<keyword evidence="4" id="KW-0564">Palmitate</keyword>
<accession>A0ABX1Y1B3</accession>
<keyword evidence="5" id="KW-0449">Lipoprotein</keyword>
<feature type="chain" id="PRO_5046089853" evidence="6">
    <location>
        <begin position="22"/>
        <end position="509"/>
    </location>
</feature>